<feature type="compositionally biased region" description="Polar residues" evidence="1">
    <location>
        <begin position="188"/>
        <end position="211"/>
    </location>
</feature>
<feature type="compositionally biased region" description="Low complexity" evidence="1">
    <location>
        <begin position="71"/>
        <end position="85"/>
    </location>
</feature>
<keyword evidence="3" id="KW-1185">Reference proteome</keyword>
<feature type="region of interest" description="Disordered" evidence="1">
    <location>
        <begin position="170"/>
        <end position="211"/>
    </location>
</feature>
<proteinExistence type="predicted"/>
<dbReference type="Proteomes" id="UP000664521">
    <property type="component" value="Unassembled WGS sequence"/>
</dbReference>
<evidence type="ECO:0008006" key="4">
    <source>
        <dbReference type="Google" id="ProtNLM"/>
    </source>
</evidence>
<evidence type="ECO:0000313" key="2">
    <source>
        <dbReference type="EMBL" id="CAF9903326.1"/>
    </source>
</evidence>
<evidence type="ECO:0000313" key="3">
    <source>
        <dbReference type="Proteomes" id="UP000664521"/>
    </source>
</evidence>
<reference evidence="2" key="1">
    <citation type="submission" date="2021-03" db="EMBL/GenBank/DDBJ databases">
        <authorList>
            <person name="Tagirdzhanova G."/>
        </authorList>
    </citation>
    <scope>NUCLEOTIDE SEQUENCE</scope>
</reference>
<evidence type="ECO:0000256" key="1">
    <source>
        <dbReference type="SAM" id="MobiDB-lite"/>
    </source>
</evidence>
<dbReference type="EMBL" id="CAJPDS010000001">
    <property type="protein sequence ID" value="CAF9903326.1"/>
    <property type="molecule type" value="Genomic_DNA"/>
</dbReference>
<sequence>MRCFPTIRPHSRASWTLNRTSISVWRSIGQKTPLSNAGEALSDTGDDQLANARLQQEDGREQATSSESQRPSATSPSSKLPLSPLMDPNLIAARRRYRTPKPAPSGELSAFSKKLERNPFAQALASPIRQCRFTGLRLPGYFHLDFGLQKHPTTGKLWHLPRLAAVPGIHAADKGNDDPAQGEDEGVSESQEMPNSSTSKTTTQRESYRTSTTTYFGAQRSTIRFISCLDRQQYTKVSPFRWKRGAIPNLHDIVWREDMDTYVLGLMRKSLLRELQFVSSRPSGYVASCGYGQVGNHPQLGAALWLGPGGTESSILVEGTEIDGKADVPGGSAGPPPYAMLLYRGRYIPVFNLQTLLGHKYLQHLRESSPLYQGEHAVIREKRNTVKVQMDLWKLMGYLAADV</sequence>
<comment type="caution">
    <text evidence="2">The sequence shown here is derived from an EMBL/GenBank/DDBJ whole genome shotgun (WGS) entry which is preliminary data.</text>
</comment>
<gene>
    <name evidence="2" type="ORF">HETSPECPRED_000215</name>
</gene>
<protein>
    <recommendedName>
        <fullName evidence="4">Esterase-like protein</fullName>
    </recommendedName>
</protein>
<feature type="region of interest" description="Disordered" evidence="1">
    <location>
        <begin position="55"/>
        <end position="85"/>
    </location>
</feature>
<name>A0A8H3EAA3_9LECA</name>
<organism evidence="2 3">
    <name type="scientific">Heterodermia speciosa</name>
    <dbReference type="NCBI Taxonomy" id="116794"/>
    <lineage>
        <taxon>Eukaryota</taxon>
        <taxon>Fungi</taxon>
        <taxon>Dikarya</taxon>
        <taxon>Ascomycota</taxon>
        <taxon>Pezizomycotina</taxon>
        <taxon>Lecanoromycetes</taxon>
        <taxon>OSLEUM clade</taxon>
        <taxon>Lecanoromycetidae</taxon>
        <taxon>Caliciales</taxon>
        <taxon>Physciaceae</taxon>
        <taxon>Heterodermia</taxon>
    </lineage>
</organism>
<dbReference type="OrthoDB" id="3363286at2759"/>
<dbReference type="AlphaFoldDB" id="A0A8H3EAA3"/>
<accession>A0A8H3EAA3</accession>